<dbReference type="InterPro" id="IPR035906">
    <property type="entry name" value="MetI-like_sf"/>
</dbReference>
<dbReference type="GO" id="GO:0005886">
    <property type="term" value="C:plasma membrane"/>
    <property type="evidence" value="ECO:0007669"/>
    <property type="project" value="UniProtKB-SubCell"/>
</dbReference>
<evidence type="ECO:0000256" key="6">
    <source>
        <dbReference type="ARBA" id="ARBA00023136"/>
    </source>
</evidence>
<keyword evidence="2 7" id="KW-0813">Transport</keyword>
<protein>
    <submittedName>
        <fullName evidence="9">Nitrate/sulfonate/bicarbonate ABC transporter, permease component</fullName>
    </submittedName>
</protein>
<organism evidence="9 10">
    <name type="scientific">Clostridium neonatale</name>
    <dbReference type="NCBI Taxonomy" id="137838"/>
    <lineage>
        <taxon>Bacteria</taxon>
        <taxon>Bacillati</taxon>
        <taxon>Bacillota</taxon>
        <taxon>Clostridia</taxon>
        <taxon>Eubacteriales</taxon>
        <taxon>Clostridiaceae</taxon>
        <taxon>Clostridium</taxon>
    </lineage>
</organism>
<name>A0AAD2DE05_9CLOT</name>
<evidence type="ECO:0000313" key="10">
    <source>
        <dbReference type="Proteomes" id="UP001189143"/>
    </source>
</evidence>
<dbReference type="SUPFAM" id="SSF161098">
    <property type="entry name" value="MetI-like"/>
    <property type="match status" value="1"/>
</dbReference>
<feature type="transmembrane region" description="Helical" evidence="7">
    <location>
        <begin position="12"/>
        <end position="32"/>
    </location>
</feature>
<keyword evidence="5 7" id="KW-1133">Transmembrane helix</keyword>
<sequence length="258" mass="28358">MNSKKEKYMINTVWAVGIFVLWELTAFLLDGVLHDPMAEAKLPYPHMVIISLMQNFSDLMSAAGLTLSRAFMGFALGALVGFVLAIIMSLSKIAEKIALPYLVVSQMIPVLGLAPIIFTLAKDMNLSRIIISGYITFFPVSVNMLSGLNSVESEKKELLYSYAAKKPSIYCKLMIPYCLPYLFAGLKIAAPMSITASILVDMLGSSGGIGVKLLYSLYSGTKDIFWSSVLTSALMGILSYFIIVFLEKICMPWRKEAA</sequence>
<dbReference type="Proteomes" id="UP001189143">
    <property type="component" value="Unassembled WGS sequence"/>
</dbReference>
<evidence type="ECO:0000256" key="1">
    <source>
        <dbReference type="ARBA" id="ARBA00004651"/>
    </source>
</evidence>
<feature type="transmembrane region" description="Helical" evidence="7">
    <location>
        <begin position="70"/>
        <end position="91"/>
    </location>
</feature>
<keyword evidence="3" id="KW-1003">Cell membrane</keyword>
<reference evidence="9" key="1">
    <citation type="submission" date="2022-10" db="EMBL/GenBank/DDBJ databases">
        <authorList>
            <person name="Aires J."/>
            <person name="Mesa V."/>
        </authorList>
    </citation>
    <scope>NUCLEOTIDE SEQUENCE</scope>
    <source>
        <strain evidence="9">Clostridium neonatale JD116</strain>
    </source>
</reference>
<dbReference type="PANTHER" id="PTHR30151">
    <property type="entry name" value="ALKANE SULFONATE ABC TRANSPORTER-RELATED, MEMBRANE SUBUNIT"/>
    <property type="match status" value="1"/>
</dbReference>
<comment type="subcellular location">
    <subcellularLocation>
        <location evidence="1 7">Cell membrane</location>
        <topology evidence="1 7">Multi-pass membrane protein</topology>
    </subcellularLocation>
</comment>
<feature type="domain" description="ABC transmembrane type-1" evidence="8">
    <location>
        <begin position="63"/>
        <end position="247"/>
    </location>
</feature>
<evidence type="ECO:0000256" key="3">
    <source>
        <dbReference type="ARBA" id="ARBA00022475"/>
    </source>
</evidence>
<dbReference type="Pfam" id="PF00528">
    <property type="entry name" value="BPD_transp_1"/>
    <property type="match status" value="1"/>
</dbReference>
<accession>A0AAD2DE05</accession>
<keyword evidence="6 7" id="KW-0472">Membrane</keyword>
<comment type="similarity">
    <text evidence="7">Belongs to the binding-protein-dependent transport system permease family.</text>
</comment>
<evidence type="ECO:0000259" key="8">
    <source>
        <dbReference type="PROSITE" id="PS50928"/>
    </source>
</evidence>
<evidence type="ECO:0000256" key="4">
    <source>
        <dbReference type="ARBA" id="ARBA00022692"/>
    </source>
</evidence>
<dbReference type="EMBL" id="CAMTCP010000110">
    <property type="protein sequence ID" value="CAI3553912.1"/>
    <property type="molecule type" value="Genomic_DNA"/>
</dbReference>
<evidence type="ECO:0000256" key="5">
    <source>
        <dbReference type="ARBA" id="ARBA00022989"/>
    </source>
</evidence>
<dbReference type="GO" id="GO:0055085">
    <property type="term" value="P:transmembrane transport"/>
    <property type="evidence" value="ECO:0007669"/>
    <property type="project" value="InterPro"/>
</dbReference>
<feature type="transmembrane region" description="Helical" evidence="7">
    <location>
        <begin position="129"/>
        <end position="147"/>
    </location>
</feature>
<dbReference type="RefSeq" id="WP_125148528.1">
    <property type="nucleotide sequence ID" value="NZ_CAKJVD010000038.1"/>
</dbReference>
<dbReference type="PANTHER" id="PTHR30151:SF0">
    <property type="entry name" value="ABC TRANSPORTER PERMEASE PROTEIN MJ0413-RELATED"/>
    <property type="match status" value="1"/>
</dbReference>
<keyword evidence="4 7" id="KW-0812">Transmembrane</keyword>
<evidence type="ECO:0000256" key="2">
    <source>
        <dbReference type="ARBA" id="ARBA00022448"/>
    </source>
</evidence>
<dbReference type="InterPro" id="IPR000515">
    <property type="entry name" value="MetI-like"/>
</dbReference>
<proteinExistence type="inferred from homology"/>
<feature type="transmembrane region" description="Helical" evidence="7">
    <location>
        <begin position="97"/>
        <end position="117"/>
    </location>
</feature>
<comment type="caution">
    <text evidence="9">The sequence shown here is derived from an EMBL/GenBank/DDBJ whole genome shotgun (WGS) entry which is preliminary data.</text>
</comment>
<feature type="transmembrane region" description="Helical" evidence="7">
    <location>
        <begin position="224"/>
        <end position="246"/>
    </location>
</feature>
<dbReference type="GeneID" id="68877993"/>
<gene>
    <name evidence="9" type="ORF">CNEO2_190025</name>
</gene>
<dbReference type="PROSITE" id="PS50928">
    <property type="entry name" value="ABC_TM1"/>
    <property type="match status" value="1"/>
</dbReference>
<evidence type="ECO:0000313" key="9">
    <source>
        <dbReference type="EMBL" id="CAI3553912.1"/>
    </source>
</evidence>
<dbReference type="Gene3D" id="1.10.3720.10">
    <property type="entry name" value="MetI-like"/>
    <property type="match status" value="1"/>
</dbReference>
<evidence type="ECO:0000256" key="7">
    <source>
        <dbReference type="RuleBase" id="RU363032"/>
    </source>
</evidence>
<dbReference type="AlphaFoldDB" id="A0AAD2DE05"/>